<evidence type="ECO:0000256" key="4">
    <source>
        <dbReference type="RuleBase" id="RU003651"/>
    </source>
</evidence>
<evidence type="ECO:0000256" key="3">
    <source>
        <dbReference type="ARBA" id="ARBA00023054"/>
    </source>
</evidence>
<accession>A0A0U0XKK1</accession>
<dbReference type="Gene3D" id="3.40.50.300">
    <property type="entry name" value="P-loop containing nucleotide triphosphate hydrolases"/>
    <property type="match status" value="1"/>
</dbReference>
<dbReference type="AlphaFoldDB" id="A0A0U0XKK1"/>
<dbReference type="GO" id="GO:0016887">
    <property type="term" value="F:ATP hydrolysis activity"/>
    <property type="evidence" value="ECO:0007669"/>
    <property type="project" value="InterPro"/>
</dbReference>
<keyword evidence="6" id="KW-0378">Hydrolase</keyword>
<dbReference type="FunFam" id="3.40.50.300:FF:001025">
    <property type="entry name" value="ATPase family, AAA domain-containing 2B"/>
    <property type="match status" value="1"/>
</dbReference>
<dbReference type="EMBL" id="QXBN01000004">
    <property type="protein sequence ID" value="RIT41251.1"/>
    <property type="molecule type" value="Genomic_DNA"/>
</dbReference>
<dbReference type="InterPro" id="IPR041569">
    <property type="entry name" value="AAA_lid_3"/>
</dbReference>
<dbReference type="SUPFAM" id="SSF48452">
    <property type="entry name" value="TPR-like"/>
    <property type="match status" value="1"/>
</dbReference>
<dbReference type="SMART" id="SM00382">
    <property type="entry name" value="AAA"/>
    <property type="match status" value="1"/>
</dbReference>
<evidence type="ECO:0000313" key="8">
    <source>
        <dbReference type="Proteomes" id="UP000038487"/>
    </source>
</evidence>
<dbReference type="GeneID" id="93377289"/>
<dbReference type="PANTHER" id="PTHR23077">
    <property type="entry name" value="AAA-FAMILY ATPASE"/>
    <property type="match status" value="1"/>
</dbReference>
<dbReference type="EC" id="3.4.24.-" evidence="6"/>
<dbReference type="PANTHER" id="PTHR23077:SF171">
    <property type="entry name" value="NUCLEAR VALOSIN-CONTAINING PROTEIN-LIKE"/>
    <property type="match status" value="1"/>
</dbReference>
<evidence type="ECO:0000256" key="1">
    <source>
        <dbReference type="ARBA" id="ARBA00022741"/>
    </source>
</evidence>
<evidence type="ECO:0000313" key="6">
    <source>
        <dbReference type="EMBL" id="CPT26627.1"/>
    </source>
</evidence>
<keyword evidence="2 4" id="KW-0067">ATP-binding</keyword>
<dbReference type="GO" id="GO:0005524">
    <property type="term" value="F:ATP binding"/>
    <property type="evidence" value="ECO:0007669"/>
    <property type="project" value="UniProtKB-KW"/>
</dbReference>
<reference evidence="6 8" key="1">
    <citation type="submission" date="2015-03" db="EMBL/GenBank/DDBJ databases">
        <authorList>
            <consortium name="Pathogen Informatics"/>
            <person name="Murphy D."/>
        </authorList>
    </citation>
    <scope>NUCLEOTIDE SEQUENCE [LARGE SCALE GENOMIC DNA]</scope>
    <source>
        <strain evidence="6 8">PAP036</strain>
    </source>
</reference>
<keyword evidence="1 4" id="KW-0547">Nucleotide-binding</keyword>
<dbReference type="InterPro" id="IPR050168">
    <property type="entry name" value="AAA_ATPase_domain"/>
</dbReference>
<name>A0A0U0XKK1_9MYCO</name>
<comment type="similarity">
    <text evidence="4">Belongs to the AAA ATPase family.</text>
</comment>
<dbReference type="SUPFAM" id="SSF52540">
    <property type="entry name" value="P-loop containing nucleoside triphosphate hydrolases"/>
    <property type="match status" value="1"/>
</dbReference>
<dbReference type="PROSITE" id="PS00674">
    <property type="entry name" value="AAA"/>
    <property type="match status" value="1"/>
</dbReference>
<dbReference type="InterPro" id="IPR003960">
    <property type="entry name" value="ATPase_AAA_CS"/>
</dbReference>
<dbReference type="Pfam" id="PF17862">
    <property type="entry name" value="AAA_lid_3"/>
    <property type="match status" value="1"/>
</dbReference>
<evidence type="ECO:0000256" key="2">
    <source>
        <dbReference type="ARBA" id="ARBA00022840"/>
    </source>
</evidence>
<organism evidence="6 8">
    <name type="scientific">Mycobacteroides abscessus</name>
    <dbReference type="NCBI Taxonomy" id="36809"/>
    <lineage>
        <taxon>Bacteria</taxon>
        <taxon>Bacillati</taxon>
        <taxon>Actinomycetota</taxon>
        <taxon>Actinomycetes</taxon>
        <taxon>Mycobacteriales</taxon>
        <taxon>Mycobacteriaceae</taxon>
        <taxon>Mycobacteroides</taxon>
    </lineage>
</organism>
<proteinExistence type="inferred from homology"/>
<dbReference type="Gene3D" id="1.10.8.60">
    <property type="match status" value="1"/>
</dbReference>
<dbReference type="InterPro" id="IPR003593">
    <property type="entry name" value="AAA+_ATPase"/>
</dbReference>
<dbReference type="InterPro" id="IPR003959">
    <property type="entry name" value="ATPase_AAA_core"/>
</dbReference>
<dbReference type="GO" id="GO:0051301">
    <property type="term" value="P:cell division"/>
    <property type="evidence" value="ECO:0007669"/>
    <property type="project" value="UniProtKB-KW"/>
</dbReference>
<evidence type="ECO:0000313" key="7">
    <source>
        <dbReference type="EMBL" id="RIT41251.1"/>
    </source>
</evidence>
<comment type="caution">
    <text evidence="6">The sequence shown here is derived from an EMBL/GenBank/DDBJ whole genome shotgun (WGS) entry which is preliminary data.</text>
</comment>
<dbReference type="InterPro" id="IPR011990">
    <property type="entry name" value="TPR-like_helical_dom_sf"/>
</dbReference>
<keyword evidence="6" id="KW-0132">Cell division</keyword>
<gene>
    <name evidence="6" type="primary">ftsH_2</name>
    <name evidence="7" type="ORF">D2E76_07890</name>
    <name evidence="6" type="ORF">ERS075527_02111</name>
</gene>
<evidence type="ECO:0000313" key="9">
    <source>
        <dbReference type="Proteomes" id="UP000284557"/>
    </source>
</evidence>
<sequence>MANDAVITEMLAAVEASPDVLALRLRVIELLISSRRFAEALNHCTVALQQAPGDARALELLAACSAGLNSPAPEPVAASAGFDWSAAEDQVADIVRPAFVEEEPEPLGPNDVGALEKSDVRLADVGGMADVKRQLDLSLFGPLRNPELVKAFGVSARGGLLLYGPPGCGKTFLARAVAGELGANFYPVGIADVMHPIFGQSEQRMHEIFEIARRNAPCVLFFDELDALGHRRSQLSGSSGLRPLVNQLLAELDPATESNEGLYVLGATNHPWDVDAALRRPGRFDRMILVALPDEEARIAIVKYHLRDRPLEGINLKSIAKRTEGRSGADLAHICNTATQFAMADSISTGQVRPVRMADIDTAIAQVGASAGGWFDTARNVVEFSNSDGTYDELAKYLRHRRSR</sequence>
<keyword evidence="6" id="KW-0131">Cell cycle</keyword>
<dbReference type="Pfam" id="PF00004">
    <property type="entry name" value="AAA"/>
    <property type="match status" value="1"/>
</dbReference>
<protein>
    <submittedName>
        <fullName evidence="7">ATP-binding protein</fullName>
    </submittedName>
    <submittedName>
        <fullName evidence="6">Cell division control protein 48 CDC48</fullName>
        <ecNumber evidence="6">3.4.24.-</ecNumber>
    </submittedName>
</protein>
<feature type="domain" description="AAA+ ATPase" evidence="5">
    <location>
        <begin position="156"/>
        <end position="294"/>
    </location>
</feature>
<dbReference type="Proteomes" id="UP000038487">
    <property type="component" value="Unassembled WGS sequence"/>
</dbReference>
<reference evidence="7 9" key="2">
    <citation type="submission" date="2018-08" db="EMBL/GenBank/DDBJ databases">
        <title>Linezolid Resistance in Mycobacterium abscessus: MIC Distribution and Comprehensive Investigation of Resistance Mechanisms.</title>
        <authorList>
            <person name="Ye M."/>
            <person name="Xu L."/>
            <person name="Zou Y."/>
            <person name="Li B."/>
            <person name="Guo Q."/>
            <person name="Zhang Y."/>
            <person name="Zhan M."/>
            <person name="Xu B."/>
            <person name="Yu F."/>
            <person name="Zhang Z."/>
            <person name="Chu H."/>
        </authorList>
    </citation>
    <scope>NUCLEOTIDE SEQUENCE [LARGE SCALE GENOMIC DNA]</scope>
    <source>
        <strain evidence="7 9">G143</strain>
    </source>
</reference>
<keyword evidence="3" id="KW-0175">Coiled coil</keyword>
<evidence type="ECO:0000259" key="5">
    <source>
        <dbReference type="SMART" id="SM00382"/>
    </source>
</evidence>
<dbReference type="RefSeq" id="WP_005083617.1">
    <property type="nucleotide sequence ID" value="NZ_CP014955.1"/>
</dbReference>
<dbReference type="InterPro" id="IPR027417">
    <property type="entry name" value="P-loop_NTPase"/>
</dbReference>
<dbReference type="Proteomes" id="UP000284557">
    <property type="component" value="Unassembled WGS sequence"/>
</dbReference>
<dbReference type="EMBL" id="CSUW01000004">
    <property type="protein sequence ID" value="CPT26627.1"/>
    <property type="molecule type" value="Genomic_DNA"/>
</dbReference>